<reference evidence="9" key="1">
    <citation type="submission" date="2016-12" db="EMBL/GenBank/DDBJ databases">
        <title>Draft Genome Sequences od Carboxydothermus pertinax and islandicus, Hydrogenogenic Carboxydotrophic Bacteria.</title>
        <authorList>
            <person name="Fukuyama Y."/>
            <person name="Ohmae K."/>
            <person name="Yoneda Y."/>
            <person name="Yoshida T."/>
            <person name="Sako Y."/>
        </authorList>
    </citation>
    <scope>NUCLEOTIDE SEQUENCE [LARGE SCALE GENOMIC DNA]</scope>
    <source>
        <strain evidence="9">SET</strain>
    </source>
</reference>
<comment type="subcellular location">
    <subcellularLocation>
        <location evidence="2">Membrane</location>
        <topology evidence="2">Multi-pass membrane protein</topology>
    </subcellularLocation>
</comment>
<evidence type="ECO:0000313" key="9">
    <source>
        <dbReference type="Proteomes" id="UP000187338"/>
    </source>
</evidence>
<sequence length="41" mass="4517">MITAVASIVIFFLLIWIHELGHFLAAKKVGIVVKEFSIGFG</sequence>
<dbReference type="GO" id="GO:0006508">
    <property type="term" value="P:proteolysis"/>
    <property type="evidence" value="ECO:0007669"/>
    <property type="project" value="InterPro"/>
</dbReference>
<comment type="cofactor">
    <cofactor evidence="1">
        <name>Zn(2+)</name>
        <dbReference type="ChEBI" id="CHEBI:29105"/>
    </cofactor>
</comment>
<feature type="domain" description="Peptidase M50" evidence="7">
    <location>
        <begin position="8"/>
        <end position="41"/>
    </location>
</feature>
<keyword evidence="9" id="KW-1185">Reference proteome</keyword>
<keyword evidence="6" id="KW-0472">Membrane</keyword>
<dbReference type="EMBL" id="BDJL01000038">
    <property type="protein sequence ID" value="GAV25314.1"/>
    <property type="molecule type" value="Genomic_DNA"/>
</dbReference>
<evidence type="ECO:0000256" key="5">
    <source>
        <dbReference type="ARBA" id="ARBA00022989"/>
    </source>
</evidence>
<gene>
    <name evidence="8" type="ORF">ciss_12470</name>
</gene>
<dbReference type="STRING" id="661089.ciss_12470"/>
<evidence type="ECO:0000256" key="1">
    <source>
        <dbReference type="ARBA" id="ARBA00001947"/>
    </source>
</evidence>
<dbReference type="RefSeq" id="WP_174574967.1">
    <property type="nucleotide sequence ID" value="NZ_BDJL01000038.1"/>
</dbReference>
<comment type="similarity">
    <text evidence="3">Belongs to the peptidase M50B family.</text>
</comment>
<keyword evidence="4" id="KW-0812">Transmembrane</keyword>
<evidence type="ECO:0000256" key="2">
    <source>
        <dbReference type="ARBA" id="ARBA00004141"/>
    </source>
</evidence>
<dbReference type="Pfam" id="PF02163">
    <property type="entry name" value="Peptidase_M50"/>
    <property type="match status" value="1"/>
</dbReference>
<dbReference type="InterPro" id="IPR008915">
    <property type="entry name" value="Peptidase_M50"/>
</dbReference>
<keyword evidence="5" id="KW-1133">Transmembrane helix</keyword>
<protein>
    <submittedName>
        <fullName evidence="8">Peptidase</fullName>
    </submittedName>
</protein>
<evidence type="ECO:0000313" key="8">
    <source>
        <dbReference type="EMBL" id="GAV25314.1"/>
    </source>
</evidence>
<evidence type="ECO:0000259" key="7">
    <source>
        <dbReference type="Pfam" id="PF02163"/>
    </source>
</evidence>
<evidence type="ECO:0000256" key="3">
    <source>
        <dbReference type="ARBA" id="ARBA00007931"/>
    </source>
</evidence>
<dbReference type="GO" id="GO:0016020">
    <property type="term" value="C:membrane"/>
    <property type="evidence" value="ECO:0007669"/>
    <property type="project" value="UniProtKB-SubCell"/>
</dbReference>
<proteinExistence type="inferred from homology"/>
<comment type="caution">
    <text evidence="8">The sequence shown here is derived from an EMBL/GenBank/DDBJ whole genome shotgun (WGS) entry which is preliminary data.</text>
</comment>
<dbReference type="Proteomes" id="UP000187338">
    <property type="component" value="Unassembled WGS sequence"/>
</dbReference>
<evidence type="ECO:0000256" key="6">
    <source>
        <dbReference type="ARBA" id="ARBA00023136"/>
    </source>
</evidence>
<feature type="non-terminal residue" evidence="8">
    <location>
        <position position="41"/>
    </location>
</feature>
<dbReference type="AlphaFoldDB" id="A0A1L8D2I5"/>
<accession>A0A1L8D2I5</accession>
<organism evidence="8 9">
    <name type="scientific">Carboxydothermus islandicus</name>
    <dbReference type="NCBI Taxonomy" id="661089"/>
    <lineage>
        <taxon>Bacteria</taxon>
        <taxon>Bacillati</taxon>
        <taxon>Bacillota</taxon>
        <taxon>Clostridia</taxon>
        <taxon>Thermoanaerobacterales</taxon>
        <taxon>Thermoanaerobacteraceae</taxon>
        <taxon>Carboxydothermus</taxon>
    </lineage>
</organism>
<name>A0A1L8D2I5_9THEO</name>
<evidence type="ECO:0000256" key="4">
    <source>
        <dbReference type="ARBA" id="ARBA00022692"/>
    </source>
</evidence>